<dbReference type="PANTHER" id="PTHR11558">
    <property type="entry name" value="SPERMIDINE/SPERMINE SYNTHASE"/>
    <property type="match status" value="1"/>
</dbReference>
<dbReference type="InterPro" id="IPR030373">
    <property type="entry name" value="PABS_CS"/>
</dbReference>
<keyword evidence="13" id="KW-1185">Reference proteome</keyword>
<dbReference type="InParanoid" id="A0A090M5W9"/>
<dbReference type="InterPro" id="IPR030374">
    <property type="entry name" value="PABS"/>
</dbReference>
<dbReference type="Pfam" id="PF17284">
    <property type="entry name" value="Spermine_synt_N"/>
    <property type="match status" value="1"/>
</dbReference>
<dbReference type="EC" id="2.5.1.16" evidence="3"/>
<evidence type="ECO:0000256" key="1">
    <source>
        <dbReference type="ARBA" id="ARBA00005123"/>
    </source>
</evidence>
<dbReference type="SUPFAM" id="SSF53335">
    <property type="entry name" value="S-adenosyl-L-methionine-dependent methyltransferases"/>
    <property type="match status" value="1"/>
</dbReference>
<sequence length="319" mass="35342">MNKFAAHAPSDAAKGMRALASGWFGEVSDMWPGQAMSLRVDEELFRGKSDFQDVLVFRNAAYGNVLVLDGVIQATERDEFSYQEMMTHLALCSTKSAPKRVLVVGGGDGGVLREVTRHSSVERAEMAEIDGMVPEMAKKYLPYMARGFEDPRAEVMICDGIDYVTKAEADSYDAIIVDSSDPIGPASVLFEEKFFRQIYRVLKPGGVLCSQAECAWLHLDLIVDLAKMCKEIFVNGSVQYGYTSIPTYPSGQIGFMLCCKPDEDGSTVDFTKPKRYPTPVEGSDLKPMRYYNAQVHAAAFVLPEFAREALEPHLVRGKE</sequence>
<evidence type="ECO:0000256" key="3">
    <source>
        <dbReference type="ARBA" id="ARBA00012455"/>
    </source>
</evidence>
<keyword evidence="5 8" id="KW-0808">Transferase</keyword>
<dbReference type="InterPro" id="IPR001045">
    <property type="entry name" value="Spermi_synthase"/>
</dbReference>
<keyword evidence="8" id="KW-0620">Polyamine biosynthesis</keyword>
<reference evidence="12" key="3">
    <citation type="submission" date="2017-04" db="EMBL/GenBank/DDBJ databases">
        <title>Population genomics of picophytoplankton unveils novel chromosome hypervariability.</title>
        <authorList>
            <consortium name="DOE Joint Genome Institute"/>
            <person name="Blanc-Mathieu R."/>
            <person name="Krasovec M."/>
            <person name="Hebrard M."/>
            <person name="Yau S."/>
            <person name="Desgranges E."/>
            <person name="Martin J."/>
            <person name="Schackwitz W."/>
            <person name="Kuo A."/>
            <person name="Salin G."/>
            <person name="Donnadieu C."/>
            <person name="Desdevises Y."/>
            <person name="Sanchez-Ferandin S."/>
            <person name="Moreau H."/>
            <person name="Rivals E."/>
            <person name="Grigoriev I.V."/>
            <person name="Grimsley N."/>
            <person name="Eyre-Walker A."/>
            <person name="Piganeau G."/>
        </authorList>
    </citation>
    <scope>NUCLEOTIDE SEQUENCE [LARGE SCALE GENOMIC DNA]</scope>
    <source>
        <strain evidence="12">RCC 1115</strain>
    </source>
</reference>
<dbReference type="NCBIfam" id="TIGR00417">
    <property type="entry name" value="speE"/>
    <property type="match status" value="1"/>
</dbReference>
<dbReference type="HAMAP" id="MF_00198">
    <property type="entry name" value="Spermidine_synth"/>
    <property type="match status" value="1"/>
</dbReference>
<evidence type="ECO:0000313" key="13">
    <source>
        <dbReference type="Proteomes" id="UP000009170"/>
    </source>
</evidence>
<name>A0A090M5W9_OSTTA</name>
<evidence type="ECO:0000256" key="6">
    <source>
        <dbReference type="ARBA" id="ARBA00034114"/>
    </source>
</evidence>
<dbReference type="EMBL" id="CAID01000011">
    <property type="protein sequence ID" value="CEF99586.1"/>
    <property type="molecule type" value="Genomic_DNA"/>
</dbReference>
<dbReference type="OrthoDB" id="38125at2759"/>
<reference evidence="11" key="2">
    <citation type="journal article" date="2014" name="BMC Genomics">
        <title>An improved genome of the model marine alga Ostreococcus tauri unfolds by assessing Illumina de novo assemblies.</title>
        <authorList>
            <person name="Blanc-Mathieu R."/>
            <person name="Verhelst B."/>
            <person name="Derelle E."/>
            <person name="Rombauts S."/>
            <person name="Bouget F.Y."/>
            <person name="Carre I."/>
            <person name="Chateau A."/>
            <person name="Eyre-Walker A."/>
            <person name="Grimsley N."/>
            <person name="Moreau H."/>
            <person name="Piegu B."/>
            <person name="Rivals E."/>
            <person name="Schackwitz W."/>
            <person name="Van de Peer Y."/>
            <person name="Piganeau G."/>
        </authorList>
    </citation>
    <scope>NUCLEOTIDE SEQUENCE</scope>
    <source>
        <strain evidence="11">RCC4221</strain>
    </source>
</reference>
<dbReference type="Pfam" id="PF01564">
    <property type="entry name" value="Spermine_synth"/>
    <property type="match status" value="1"/>
</dbReference>
<comment type="catalytic activity">
    <reaction evidence="7">
        <text>S-adenosyl 3-(methylsulfanyl)propylamine + putrescine = S-methyl-5'-thioadenosine + spermidine + H(+)</text>
        <dbReference type="Rhea" id="RHEA:12721"/>
        <dbReference type="ChEBI" id="CHEBI:15378"/>
        <dbReference type="ChEBI" id="CHEBI:17509"/>
        <dbReference type="ChEBI" id="CHEBI:57443"/>
        <dbReference type="ChEBI" id="CHEBI:57834"/>
        <dbReference type="ChEBI" id="CHEBI:326268"/>
        <dbReference type="EC" id="2.5.1.16"/>
    </reaction>
</comment>
<comment type="pathway">
    <text evidence="6">Alkaloid biosynthesis; nicotine biosynthesis.</text>
</comment>
<comment type="similarity">
    <text evidence="2 9">Belongs to the spermidine/spermine synthase family.</text>
</comment>
<feature type="domain" description="PABS" evidence="10">
    <location>
        <begin position="21"/>
        <end position="260"/>
    </location>
</feature>
<dbReference type="GO" id="GO:0005829">
    <property type="term" value="C:cytosol"/>
    <property type="evidence" value="ECO:0007669"/>
    <property type="project" value="TreeGrafter"/>
</dbReference>
<dbReference type="PROSITE" id="PS51006">
    <property type="entry name" value="PABS_2"/>
    <property type="match status" value="1"/>
</dbReference>
<dbReference type="Proteomes" id="UP000195557">
    <property type="component" value="Unassembled WGS sequence"/>
</dbReference>
<dbReference type="Gene3D" id="3.40.50.150">
    <property type="entry name" value="Vaccinia Virus protein VP39"/>
    <property type="match status" value="1"/>
</dbReference>
<dbReference type="FunFam" id="3.40.50.150:FF:000013">
    <property type="entry name" value="Spermidine synthase"/>
    <property type="match status" value="1"/>
</dbReference>
<organism evidence="11 13">
    <name type="scientific">Ostreococcus tauri</name>
    <name type="common">Marine green alga</name>
    <dbReference type="NCBI Taxonomy" id="70448"/>
    <lineage>
        <taxon>Eukaryota</taxon>
        <taxon>Viridiplantae</taxon>
        <taxon>Chlorophyta</taxon>
        <taxon>Mamiellophyceae</taxon>
        <taxon>Mamiellales</taxon>
        <taxon>Bathycoccaceae</taxon>
        <taxon>Ostreococcus</taxon>
    </lineage>
</organism>
<dbReference type="CDD" id="cd02440">
    <property type="entry name" value="AdoMet_MTases"/>
    <property type="match status" value="1"/>
</dbReference>
<reference evidence="11 13" key="1">
    <citation type="journal article" date="2006" name="Proc. Natl. Acad. Sci. U.S.A.">
        <title>Genome analysis of the smallest free-living eukaryote Ostreococcus tauri unveils many unique features.</title>
        <authorList>
            <person name="Derelle E."/>
            <person name="Ferraz C."/>
            <person name="Rombauts S."/>
            <person name="Rouze P."/>
            <person name="Worden A.Z."/>
            <person name="Robbens S."/>
            <person name="Partensky F."/>
            <person name="Degroeve S."/>
            <person name="Echeynie S."/>
            <person name="Cooke R."/>
            <person name="Saeys Y."/>
            <person name="Wuyts J."/>
            <person name="Jabbari K."/>
            <person name="Bowler C."/>
            <person name="Panaud O."/>
            <person name="Piegu B."/>
            <person name="Ball S.G."/>
            <person name="Ral J.-P."/>
            <person name="Bouget F.-Y."/>
            <person name="Piganeau G."/>
            <person name="De Baets B."/>
            <person name="Picard A."/>
            <person name="Delseny M."/>
            <person name="Demaille J."/>
            <person name="Van de Peer Y."/>
            <person name="Moreau H."/>
        </authorList>
    </citation>
    <scope>NUCLEOTIDE SEQUENCE [LARGE SCALE GENOMIC DNA]</scope>
    <source>
        <strain evidence="11 13">OTTH0595</strain>
    </source>
</reference>
<dbReference type="PROSITE" id="PS01330">
    <property type="entry name" value="PABS_1"/>
    <property type="match status" value="1"/>
</dbReference>
<dbReference type="Gene3D" id="2.30.140.10">
    <property type="entry name" value="Spermidine synthase, tetramerisation domain"/>
    <property type="match status" value="1"/>
</dbReference>
<dbReference type="GO" id="GO:0004766">
    <property type="term" value="F:spermidine synthase activity"/>
    <property type="evidence" value="ECO:0007669"/>
    <property type="project" value="UniProtKB-EC"/>
</dbReference>
<evidence type="ECO:0000256" key="9">
    <source>
        <dbReference type="RuleBase" id="RU003836"/>
    </source>
</evidence>
<dbReference type="InterPro" id="IPR035246">
    <property type="entry name" value="Spermidine_synt_N"/>
</dbReference>
<dbReference type="GO" id="GO:0009753">
    <property type="term" value="P:response to jasmonic acid"/>
    <property type="evidence" value="ECO:0007669"/>
    <property type="project" value="UniProtKB-ARBA"/>
</dbReference>
<dbReference type="GO" id="GO:0008295">
    <property type="term" value="P:spermidine biosynthetic process"/>
    <property type="evidence" value="ECO:0007669"/>
    <property type="project" value="TreeGrafter"/>
</dbReference>
<accession>A0A1Y5I8Y4</accession>
<evidence type="ECO:0000256" key="7">
    <source>
        <dbReference type="ARBA" id="ARBA00049307"/>
    </source>
</evidence>
<evidence type="ECO:0000256" key="5">
    <source>
        <dbReference type="ARBA" id="ARBA00022679"/>
    </source>
</evidence>
<protein>
    <recommendedName>
        <fullName evidence="3">spermidine synthase</fullName>
        <ecNumber evidence="3">2.5.1.16</ecNumber>
    </recommendedName>
</protein>
<evidence type="ECO:0000256" key="4">
    <source>
        <dbReference type="ARBA" id="ARBA00022589"/>
    </source>
</evidence>
<evidence type="ECO:0000313" key="12">
    <source>
        <dbReference type="EMBL" id="OUS43612.1"/>
    </source>
</evidence>
<evidence type="ECO:0000256" key="2">
    <source>
        <dbReference type="ARBA" id="ARBA00007867"/>
    </source>
</evidence>
<dbReference type="EMBL" id="KZ155831">
    <property type="protein sequence ID" value="OUS43612.1"/>
    <property type="molecule type" value="Genomic_DNA"/>
</dbReference>
<gene>
    <name evidence="12" type="ORF">BE221DRAFT_207604</name>
    <name evidence="11" type="ORF">OT_ostta11g01100</name>
</gene>
<dbReference type="GO" id="GO:0009820">
    <property type="term" value="P:alkaloid metabolic process"/>
    <property type="evidence" value="ECO:0007669"/>
    <property type="project" value="UniProtKB-KW"/>
</dbReference>
<evidence type="ECO:0000313" key="11">
    <source>
        <dbReference type="EMBL" id="CEF99586.1"/>
    </source>
</evidence>
<comment type="pathway">
    <text evidence="1">Amine and polyamine biosynthesis; spermidine biosynthesis; spermidine from putrescine: step 1/1.</text>
</comment>
<dbReference type="AlphaFoldDB" id="A0A090M5W9"/>
<accession>A0A454XTY9</accession>
<evidence type="ECO:0000256" key="8">
    <source>
        <dbReference type="PROSITE-ProRule" id="PRU00354"/>
    </source>
</evidence>
<feature type="active site" description="Proton acceptor" evidence="8">
    <location>
        <position position="178"/>
    </location>
</feature>
<evidence type="ECO:0000259" key="10">
    <source>
        <dbReference type="PROSITE" id="PS51006"/>
    </source>
</evidence>
<accession>A0A090M5W9</accession>
<dbReference type="InterPro" id="IPR037163">
    <property type="entry name" value="Spermidine_synt_N_sf"/>
</dbReference>
<dbReference type="FunFam" id="2.30.140.10:FF:000001">
    <property type="entry name" value="SPE3p Spermidine synthase"/>
    <property type="match status" value="1"/>
</dbReference>
<keyword evidence="4" id="KW-0017">Alkaloid metabolism</keyword>
<dbReference type="PANTHER" id="PTHR11558:SF11">
    <property type="entry name" value="SPERMIDINE SYNTHASE"/>
    <property type="match status" value="1"/>
</dbReference>
<dbReference type="InterPro" id="IPR029063">
    <property type="entry name" value="SAM-dependent_MTases_sf"/>
</dbReference>
<dbReference type="FunCoup" id="A0A090M5W9">
    <property type="interactions" value="1666"/>
</dbReference>
<dbReference type="NCBIfam" id="NF002010">
    <property type="entry name" value="PRK00811.1"/>
    <property type="match status" value="1"/>
</dbReference>
<dbReference type="Proteomes" id="UP000009170">
    <property type="component" value="Unassembled WGS sequence"/>
</dbReference>
<proteinExistence type="inferred from homology"/>
<dbReference type="STRING" id="70448.A0A090M5W9"/>